<keyword evidence="5 6" id="KW-0067">ATP-binding</keyword>
<dbReference type="GO" id="GO:0005737">
    <property type="term" value="C:cytoplasm"/>
    <property type="evidence" value="ECO:0000318"/>
    <property type="project" value="GO_Central"/>
</dbReference>
<dbReference type="SMART" id="SM00666">
    <property type="entry name" value="PB1"/>
    <property type="match status" value="1"/>
</dbReference>
<dbReference type="PROSITE" id="PS50011">
    <property type="entry name" value="PROTEIN_KINASE_DOM"/>
    <property type="match status" value="1"/>
</dbReference>
<dbReference type="Gene3D" id="3.10.20.90">
    <property type="entry name" value="Phosphatidylinositol 3-kinase Catalytic Subunit, Chain A, domain 1"/>
    <property type="match status" value="1"/>
</dbReference>
<dbReference type="SMART" id="SM00220">
    <property type="entry name" value="S_TKc"/>
    <property type="match status" value="1"/>
</dbReference>
<proteinExistence type="predicted"/>
<dbReference type="PROSITE" id="PS00107">
    <property type="entry name" value="PROTEIN_KINASE_ATP"/>
    <property type="match status" value="1"/>
</dbReference>
<feature type="region of interest" description="Disordered" evidence="7">
    <location>
        <begin position="123"/>
        <end position="145"/>
    </location>
</feature>
<feature type="region of interest" description="Disordered" evidence="7">
    <location>
        <begin position="1"/>
        <end position="29"/>
    </location>
</feature>
<dbReference type="InterPro" id="IPR008271">
    <property type="entry name" value="Ser/Thr_kinase_AS"/>
</dbReference>
<dbReference type="GO" id="GO:0004674">
    <property type="term" value="F:protein serine/threonine kinase activity"/>
    <property type="evidence" value="ECO:0007669"/>
    <property type="project" value="UniProtKB-KW"/>
</dbReference>
<evidence type="ECO:0000256" key="6">
    <source>
        <dbReference type="PROSITE-ProRule" id="PRU10141"/>
    </source>
</evidence>
<dbReference type="Gene3D" id="3.30.200.20">
    <property type="entry name" value="Phosphorylase Kinase, domain 1"/>
    <property type="match status" value="1"/>
</dbReference>
<dbReference type="FunFam" id="3.10.20.90:FF:000058">
    <property type="entry name" value="Octicosapeptide/phox/Bem1p domain kinase superfamily protein"/>
    <property type="match status" value="1"/>
</dbReference>
<dbReference type="InterPro" id="IPR011009">
    <property type="entry name" value="Kinase-like_dom_sf"/>
</dbReference>
<dbReference type="GO" id="GO:0007165">
    <property type="term" value="P:signal transduction"/>
    <property type="evidence" value="ECO:0000318"/>
    <property type="project" value="GO_Central"/>
</dbReference>
<dbReference type="Pfam" id="PF00564">
    <property type="entry name" value="PB1"/>
    <property type="match status" value="1"/>
</dbReference>
<dbReference type="AlphaFoldDB" id="A0A0K9NTF6"/>
<dbReference type="InterPro" id="IPR000719">
    <property type="entry name" value="Prot_kinase_dom"/>
</dbReference>
<evidence type="ECO:0000259" key="8">
    <source>
        <dbReference type="PROSITE" id="PS50011"/>
    </source>
</evidence>
<dbReference type="PANTHER" id="PTHR23257:SF963">
    <property type="entry name" value="AT08303P"/>
    <property type="match status" value="1"/>
</dbReference>
<evidence type="ECO:0000256" key="2">
    <source>
        <dbReference type="ARBA" id="ARBA00022679"/>
    </source>
</evidence>
<dbReference type="Pfam" id="PF07714">
    <property type="entry name" value="PK_Tyr_Ser-Thr"/>
    <property type="match status" value="1"/>
</dbReference>
<dbReference type="InterPro" id="IPR017441">
    <property type="entry name" value="Protein_kinase_ATP_BS"/>
</dbReference>
<feature type="binding site" evidence="6">
    <location>
        <position position="972"/>
    </location>
    <ligand>
        <name>ATP</name>
        <dbReference type="ChEBI" id="CHEBI:30616"/>
    </ligand>
</feature>
<dbReference type="PROSITE" id="PS00108">
    <property type="entry name" value="PROTEIN_KINASE_ST"/>
    <property type="match status" value="1"/>
</dbReference>
<keyword evidence="1" id="KW-0723">Serine/threonine-protein kinase</keyword>
<dbReference type="CDD" id="cd13999">
    <property type="entry name" value="STKc_MAP3K-like"/>
    <property type="match status" value="1"/>
</dbReference>
<reference evidence="10" key="1">
    <citation type="journal article" date="2016" name="Nature">
        <title>The genome of the seagrass Zostera marina reveals angiosperm adaptation to the sea.</title>
        <authorList>
            <person name="Olsen J.L."/>
            <person name="Rouze P."/>
            <person name="Verhelst B."/>
            <person name="Lin Y.-C."/>
            <person name="Bayer T."/>
            <person name="Collen J."/>
            <person name="Dattolo E."/>
            <person name="De Paoli E."/>
            <person name="Dittami S."/>
            <person name="Maumus F."/>
            <person name="Michel G."/>
            <person name="Kersting A."/>
            <person name="Lauritano C."/>
            <person name="Lohaus R."/>
            <person name="Toepel M."/>
            <person name="Tonon T."/>
            <person name="Vanneste K."/>
            <person name="Amirebrahimi M."/>
            <person name="Brakel J."/>
            <person name="Bostroem C."/>
            <person name="Chovatia M."/>
            <person name="Grimwood J."/>
            <person name="Jenkins J.W."/>
            <person name="Jueterbock A."/>
            <person name="Mraz A."/>
            <person name="Stam W.T."/>
            <person name="Tice H."/>
            <person name="Bornberg-Bauer E."/>
            <person name="Green P.J."/>
            <person name="Pearson G.A."/>
            <person name="Procaccini G."/>
            <person name="Duarte C.M."/>
            <person name="Schmutz J."/>
            <person name="Reusch T.B.H."/>
            <person name="Van de Peer Y."/>
        </authorList>
    </citation>
    <scope>NUCLEOTIDE SEQUENCE [LARGE SCALE GENOMIC DNA]</scope>
    <source>
        <strain evidence="10">cv. Finnish</strain>
    </source>
</reference>
<evidence type="ECO:0000313" key="10">
    <source>
        <dbReference type="Proteomes" id="UP000036987"/>
    </source>
</evidence>
<keyword evidence="2" id="KW-0808">Transferase</keyword>
<dbReference type="SUPFAM" id="SSF54277">
    <property type="entry name" value="CAD &amp; PB1 domains"/>
    <property type="match status" value="1"/>
</dbReference>
<dbReference type="Proteomes" id="UP000036987">
    <property type="component" value="Unassembled WGS sequence"/>
</dbReference>
<sequence>MESKLEQVRPANQSFVQIPSSSTNEYPSSEFDASNSCQTILNYSIQTGEEFSLEFIRERANVTKASRENASANQDIGICKDKNRIIGTLQSGLENETKVGLKGFAAIDDTRDSESGKWEMAVTPGVPASDSNERGISNRHASSVPSDHSASNVRFFCSFGGKIMPRPSDGKLRYVGGATHIIRLRNDISFSEVMRKTTSIYNKQHTIKYQLPGEDLDSLISVSCNEDLQNMMEECNFLEVDSSQKLRMFLFASGDTNDVQFGLGGIEIGSEIQYVAAVNGLEFGFDRGYSNHVLSKTTSSVSGLDHLLNFGNEDGNTAMNRVELMPIRVNPVPLGELMYPQISIYDNSPSLYLHRTHAEHAGGDDTFSQLAMLPMHTNGNQSNVDRIFPAHSPSLSMFNRKNDNQQSGRNLVSLAISQSLLVENVEDQDIKKDDPKLPKHKSDGEQFQSLENTLVSSTGHQYDVSAKFEEKSYSNMSEFVTPKLLSQKVLDPEKKSSEFEVNNVKEFRNLHGDDRSCNCTSPCSSRAYQSEGIPREPFRDASLSIVRSKSHDSIGCQFLIPNSHSDLASEDSICEPLNKLQFKESPSLTQQSILLAKLECPSSLEIKNGVTKIENSSKIHDLSQMNTHHELVSDLNGKKYPYIFSYVGVNESSTSQNRHNKSSEITHIPCNLEDTESGNIECPSTPIGDSKIDVIKPSIETTFKQQVDSDSFPPYLNWADGYDLTYSNNIDYEPQLRDVLADINNRFPPGMVSGIFKARNNKESSILHPLYKDKVALSVNVHNPDKKNWSYFQNLAQDQFRKDVSLIDPDHDDQYFPNTTNEEVSPQQYNSAPQKSEYFELDHDDSQIGLGEVIQRGGSGINDDNDNPLHQGFLSPCIRMGMDGEGMQVENPFLKAGDNLRDPLPDDEEGKLESKNADCPSFLVSGDCHLNNLQSIKNEDLEELRELGSGTFGTVYHGQWRGTDVAIKRIKKSCLTCHLSEQERLTMEFWREAEILSNLHHPNVLAFYGVVTDGLDSTLATITEFMVDGSLSNVLRNGRSLDYRKELIIAMDTTFGMEYLHSKNIVHFDLKCDNLLVNLKDPLRPICKVGDFGLSKIKQNTLVSGGVRGTLPWMAPELLNSSKVSEKVDVFSFGIVMWEILTGEEPYSDMHYGAIIGGILNNILRPPIPESCNPEWRMLMERCWDADPMRRPSFTEIATHLRLMYAAHRDKPLRMKAVK</sequence>
<dbReference type="Gene3D" id="1.10.510.10">
    <property type="entry name" value="Transferase(Phosphotransferase) domain 1"/>
    <property type="match status" value="1"/>
</dbReference>
<dbReference type="InterPro" id="IPR000270">
    <property type="entry name" value="PB1_dom"/>
</dbReference>
<dbReference type="GO" id="GO:0004672">
    <property type="term" value="F:protein kinase activity"/>
    <property type="evidence" value="ECO:0000318"/>
    <property type="project" value="GO_Central"/>
</dbReference>
<dbReference type="GO" id="GO:0005524">
    <property type="term" value="F:ATP binding"/>
    <property type="evidence" value="ECO:0007669"/>
    <property type="project" value="UniProtKB-UniRule"/>
</dbReference>
<dbReference type="PANTHER" id="PTHR23257">
    <property type="entry name" value="SERINE-THREONINE PROTEIN KINASE"/>
    <property type="match status" value="1"/>
</dbReference>
<evidence type="ECO:0000256" key="7">
    <source>
        <dbReference type="SAM" id="MobiDB-lite"/>
    </source>
</evidence>
<dbReference type="OrthoDB" id="4062651at2759"/>
<evidence type="ECO:0000256" key="3">
    <source>
        <dbReference type="ARBA" id="ARBA00022741"/>
    </source>
</evidence>
<dbReference type="InterPro" id="IPR050167">
    <property type="entry name" value="Ser_Thr_protein_kinase"/>
</dbReference>
<dbReference type="EMBL" id="LFYR01001802">
    <property type="protein sequence ID" value="KMZ59337.1"/>
    <property type="molecule type" value="Genomic_DNA"/>
</dbReference>
<name>A0A0K9NTF6_ZOSMR</name>
<evidence type="ECO:0000313" key="9">
    <source>
        <dbReference type="EMBL" id="KMZ59337.1"/>
    </source>
</evidence>
<protein>
    <recommendedName>
        <fullName evidence="8">Protein kinase domain-containing protein</fullName>
    </recommendedName>
</protein>
<feature type="compositionally biased region" description="Basic and acidic residues" evidence="7">
    <location>
        <begin position="428"/>
        <end position="444"/>
    </location>
</feature>
<dbReference type="SUPFAM" id="SSF56112">
    <property type="entry name" value="Protein kinase-like (PK-like)"/>
    <property type="match status" value="1"/>
</dbReference>
<evidence type="ECO:0000256" key="5">
    <source>
        <dbReference type="ARBA" id="ARBA00022840"/>
    </source>
</evidence>
<accession>A0A0K9NTF6</accession>
<keyword evidence="10" id="KW-1185">Reference proteome</keyword>
<comment type="caution">
    <text evidence="9">The sequence shown here is derived from an EMBL/GenBank/DDBJ whole genome shotgun (WGS) entry which is preliminary data.</text>
</comment>
<evidence type="ECO:0000256" key="1">
    <source>
        <dbReference type="ARBA" id="ARBA00022527"/>
    </source>
</evidence>
<dbReference type="FunFam" id="3.30.200.20:FF:000618">
    <property type="entry name" value="Serine/threonine-protein kinase CTR1"/>
    <property type="match status" value="1"/>
</dbReference>
<feature type="region of interest" description="Disordered" evidence="7">
    <location>
        <begin position="426"/>
        <end position="445"/>
    </location>
</feature>
<dbReference type="InterPro" id="IPR001245">
    <property type="entry name" value="Ser-Thr/Tyr_kinase_cat_dom"/>
</dbReference>
<feature type="compositionally biased region" description="Polar residues" evidence="7">
    <location>
        <begin position="10"/>
        <end position="29"/>
    </location>
</feature>
<evidence type="ECO:0000256" key="4">
    <source>
        <dbReference type="ARBA" id="ARBA00022777"/>
    </source>
</evidence>
<dbReference type="PRINTS" id="PR00109">
    <property type="entry name" value="TYRKINASE"/>
</dbReference>
<dbReference type="CDD" id="cd06410">
    <property type="entry name" value="PB1_UP2"/>
    <property type="match status" value="1"/>
</dbReference>
<feature type="domain" description="Protein kinase" evidence="8">
    <location>
        <begin position="941"/>
        <end position="1203"/>
    </location>
</feature>
<gene>
    <name evidence="9" type="ORF">ZOSMA_69G00340</name>
</gene>
<keyword evidence="3 6" id="KW-0547">Nucleotide-binding</keyword>
<organism evidence="9 10">
    <name type="scientific">Zostera marina</name>
    <name type="common">Eelgrass</name>
    <dbReference type="NCBI Taxonomy" id="29655"/>
    <lineage>
        <taxon>Eukaryota</taxon>
        <taxon>Viridiplantae</taxon>
        <taxon>Streptophyta</taxon>
        <taxon>Embryophyta</taxon>
        <taxon>Tracheophyta</taxon>
        <taxon>Spermatophyta</taxon>
        <taxon>Magnoliopsida</taxon>
        <taxon>Liliopsida</taxon>
        <taxon>Zosteraceae</taxon>
        <taxon>Zostera</taxon>
    </lineage>
</organism>
<dbReference type="STRING" id="29655.A0A0K9NTF6"/>
<keyword evidence="4" id="KW-0418">Kinase</keyword>